<dbReference type="InterPro" id="IPR000014">
    <property type="entry name" value="PAS"/>
</dbReference>
<dbReference type="AlphaFoldDB" id="A0A7W9YF68"/>
<protein>
    <submittedName>
        <fullName evidence="6">Serine phosphatase RsbU (Regulator of sigma subunit)/PAS domain-containing protein</fullName>
    </submittedName>
</protein>
<dbReference type="GO" id="GO:0016791">
    <property type="term" value="F:phosphatase activity"/>
    <property type="evidence" value="ECO:0007669"/>
    <property type="project" value="TreeGrafter"/>
</dbReference>
<feature type="compositionally biased region" description="Gly residues" evidence="2">
    <location>
        <begin position="175"/>
        <end position="191"/>
    </location>
</feature>
<dbReference type="EMBL" id="JACHDS010000001">
    <property type="protein sequence ID" value="MBB6171055.1"/>
    <property type="molecule type" value="Genomic_DNA"/>
</dbReference>
<dbReference type="Gene3D" id="3.30.450.20">
    <property type="entry name" value="PAS domain"/>
    <property type="match status" value="1"/>
</dbReference>
<name>A0A7W9YF68_9ACTN</name>
<evidence type="ECO:0000256" key="2">
    <source>
        <dbReference type="SAM" id="MobiDB-lite"/>
    </source>
</evidence>
<dbReference type="RefSeq" id="WP_394353747.1">
    <property type="nucleotide sequence ID" value="NZ_JACHDS010000001.1"/>
</dbReference>
<feature type="region of interest" description="Disordered" evidence="2">
    <location>
        <begin position="123"/>
        <end position="193"/>
    </location>
</feature>
<keyword evidence="1" id="KW-0378">Hydrolase</keyword>
<feature type="compositionally biased region" description="Low complexity" evidence="2">
    <location>
        <begin position="154"/>
        <end position="164"/>
    </location>
</feature>
<evidence type="ECO:0000313" key="7">
    <source>
        <dbReference type="Proteomes" id="UP000546642"/>
    </source>
</evidence>
<feature type="domain" description="PPM-type phosphatase" evidence="5">
    <location>
        <begin position="525"/>
        <end position="738"/>
    </location>
</feature>
<dbReference type="InterPro" id="IPR013655">
    <property type="entry name" value="PAS_fold_3"/>
</dbReference>
<dbReference type="Pfam" id="PF08447">
    <property type="entry name" value="PAS_3"/>
    <property type="match status" value="1"/>
</dbReference>
<dbReference type="Proteomes" id="UP000546642">
    <property type="component" value="Unassembled WGS sequence"/>
</dbReference>
<keyword evidence="7" id="KW-1185">Reference proteome</keyword>
<feature type="compositionally biased region" description="Gly residues" evidence="2">
    <location>
        <begin position="1"/>
        <end position="12"/>
    </location>
</feature>
<feature type="domain" description="PAS" evidence="4">
    <location>
        <begin position="27"/>
        <end position="93"/>
    </location>
</feature>
<evidence type="ECO:0000259" key="5">
    <source>
        <dbReference type="SMART" id="SM00331"/>
    </source>
</evidence>
<feature type="compositionally biased region" description="Gly residues" evidence="2">
    <location>
        <begin position="139"/>
        <end position="153"/>
    </location>
</feature>
<dbReference type="CDD" id="cd00130">
    <property type="entry name" value="PAS"/>
    <property type="match status" value="1"/>
</dbReference>
<dbReference type="PANTHER" id="PTHR43156">
    <property type="entry name" value="STAGE II SPORULATION PROTEIN E-RELATED"/>
    <property type="match status" value="1"/>
</dbReference>
<dbReference type="SMART" id="SM00331">
    <property type="entry name" value="PP2C_SIG"/>
    <property type="match status" value="1"/>
</dbReference>
<dbReference type="InterPro" id="IPR052016">
    <property type="entry name" value="Bact_Sigma-Reg"/>
</dbReference>
<dbReference type="InterPro" id="IPR029016">
    <property type="entry name" value="GAF-like_dom_sf"/>
</dbReference>
<dbReference type="SUPFAM" id="SSF81606">
    <property type="entry name" value="PP2C-like"/>
    <property type="match status" value="1"/>
</dbReference>
<dbReference type="SUPFAM" id="SSF55781">
    <property type="entry name" value="GAF domain-like"/>
    <property type="match status" value="1"/>
</dbReference>
<dbReference type="SMART" id="SM00091">
    <property type="entry name" value="PAS"/>
    <property type="match status" value="1"/>
</dbReference>
<dbReference type="SMART" id="SM00065">
    <property type="entry name" value="GAF"/>
    <property type="match status" value="1"/>
</dbReference>
<dbReference type="PANTHER" id="PTHR43156:SF2">
    <property type="entry name" value="STAGE II SPORULATION PROTEIN E"/>
    <property type="match status" value="1"/>
</dbReference>
<dbReference type="InterPro" id="IPR035965">
    <property type="entry name" value="PAS-like_dom_sf"/>
</dbReference>
<dbReference type="Pfam" id="PF07228">
    <property type="entry name" value="SpoIIE"/>
    <property type="match status" value="1"/>
</dbReference>
<organism evidence="6 7">
    <name type="scientific">Nocardiopsis mwathae</name>
    <dbReference type="NCBI Taxonomy" id="1472723"/>
    <lineage>
        <taxon>Bacteria</taxon>
        <taxon>Bacillati</taxon>
        <taxon>Actinomycetota</taxon>
        <taxon>Actinomycetes</taxon>
        <taxon>Streptosporangiales</taxon>
        <taxon>Nocardiopsidaceae</taxon>
        <taxon>Nocardiopsis</taxon>
    </lineage>
</organism>
<dbReference type="InterPro" id="IPR013656">
    <property type="entry name" value="PAS_4"/>
</dbReference>
<dbReference type="InterPro" id="IPR001932">
    <property type="entry name" value="PPM-type_phosphatase-like_dom"/>
</dbReference>
<dbReference type="Gene3D" id="3.60.40.10">
    <property type="entry name" value="PPM-type phosphatase domain"/>
    <property type="match status" value="1"/>
</dbReference>
<evidence type="ECO:0000256" key="1">
    <source>
        <dbReference type="ARBA" id="ARBA00022801"/>
    </source>
</evidence>
<accession>A0A7W9YF68</accession>
<feature type="domain" description="GAF" evidence="3">
    <location>
        <begin position="335"/>
        <end position="507"/>
    </location>
</feature>
<evidence type="ECO:0000259" key="3">
    <source>
        <dbReference type="SMART" id="SM00065"/>
    </source>
</evidence>
<dbReference type="Gene3D" id="3.30.450.40">
    <property type="match status" value="1"/>
</dbReference>
<feature type="region of interest" description="Disordered" evidence="2">
    <location>
        <begin position="1"/>
        <end position="28"/>
    </location>
</feature>
<dbReference type="InterPro" id="IPR036457">
    <property type="entry name" value="PPM-type-like_dom_sf"/>
</dbReference>
<comment type="caution">
    <text evidence="6">The sequence shown here is derived from an EMBL/GenBank/DDBJ whole genome shotgun (WGS) entry which is preliminary data.</text>
</comment>
<reference evidence="6 7" key="1">
    <citation type="submission" date="2020-08" db="EMBL/GenBank/DDBJ databases">
        <title>Sequencing the genomes of 1000 actinobacteria strains.</title>
        <authorList>
            <person name="Klenk H.-P."/>
        </authorList>
    </citation>
    <scope>NUCLEOTIDE SEQUENCE [LARGE SCALE GENOMIC DNA]</scope>
    <source>
        <strain evidence="6 7">DSM 46659</strain>
    </source>
</reference>
<sequence>MNGTTGSTGGFAGSSAVPGADPARSGDHVGAAFRHAPIAMLVADSGGHILEANGAFGAVADRAPASLRGRCWPELLAEGDRATAWDLHRDALSSAGSGGSRVLRLDIPGGAPLRMVVELRGLASPHSSQRSPGDTANGSGDGDGDGSAHGSGNGNAAASGGSADPAHSVPSARSGDGGGDTPAGADIGGDGDPTAVAVLFREPLPDEETLRVITELRTENSGAVLWTLDLRTGRLGELFGPSPLGRMLSDDARDLEDCLARVHRDDIARVRDALEASHQGRDYEQRFRMFDRTGEERSLHARARFVDGERPRLIGIIDDVTEHVQLVRRLADRRRIEAAQGRQVTELAAKLVSATTIDEVTGLLTDEFVPIFGGTSAHVMLVVDGALRASPASSRKSEAIAMIDGRDAADTAYPMGAVVQDRQPRFFESRAEAVERFPAAAEILHHTSAQSWATVPIFGDRRVALGVWQVAWNQPHHATPDERALMLTLAGLAGQALQRVSRQQAELELADAMQRRMLPPLIPGFAALDIAVRYLPARAGWRVCGDFYDVIKLPDDKVGLVVGDVQGHGVEAAAAMGQIRVAFRAYATNQSDPGTVLAETNRLLGETGEIVFATCGYLVLDLASGEMQAAWAGQPPAVIGTADGFELWEPETGPPVGVEADVKYPVSTRRLRVGECLLVCSDGLVESSECTMDDGLEQVGVVLRDQADSVGVQGIASALTELVPAGRGDDIAILVVRMAGAGSRD</sequence>
<dbReference type="InterPro" id="IPR003018">
    <property type="entry name" value="GAF"/>
</dbReference>
<evidence type="ECO:0000259" key="4">
    <source>
        <dbReference type="SMART" id="SM00091"/>
    </source>
</evidence>
<evidence type="ECO:0000313" key="6">
    <source>
        <dbReference type="EMBL" id="MBB6171055.1"/>
    </source>
</evidence>
<dbReference type="SUPFAM" id="SSF55785">
    <property type="entry name" value="PYP-like sensor domain (PAS domain)"/>
    <property type="match status" value="2"/>
</dbReference>
<dbReference type="Pfam" id="PF13185">
    <property type="entry name" value="GAF_2"/>
    <property type="match status" value="1"/>
</dbReference>
<proteinExistence type="predicted"/>
<dbReference type="Pfam" id="PF08448">
    <property type="entry name" value="PAS_4"/>
    <property type="match status" value="1"/>
</dbReference>
<gene>
    <name evidence="6" type="ORF">HNR23_001115</name>
</gene>